<keyword evidence="12" id="KW-1185">Reference proteome</keyword>
<dbReference type="Proteomes" id="UP000245916">
    <property type="component" value="Unassembled WGS sequence"/>
</dbReference>
<dbReference type="GO" id="GO:0005886">
    <property type="term" value="C:plasma membrane"/>
    <property type="evidence" value="ECO:0007669"/>
    <property type="project" value="UniProtKB-SubCell"/>
</dbReference>
<sequence>MSDERKAAKKPGKKKLIVIGLAVLLMVGGGVGAGLYASGAIAGGASHIDPKLPRLVLRDGVDDSVAAKYFSPTGDKAVDPTKFVASYYPLGEQFTVNLKDEDGFMQVGIGMSTYYDQRVLDNVKLHEMAVRSAVLTTLSQQGLANVSSAEGKEALKKDLRKAVNEALKSREGFGGIDQVYFTSFVVQ</sequence>
<reference evidence="11 12" key="1">
    <citation type="submission" date="2018-05" db="EMBL/GenBank/DDBJ databases">
        <title>Genome of Sphingosinicella humi QZX222.</title>
        <authorList>
            <person name="Qiao Z."/>
            <person name="Wang G."/>
        </authorList>
    </citation>
    <scope>NUCLEOTIDE SEQUENCE [LARGE SCALE GENOMIC DNA]</scope>
    <source>
        <strain evidence="11 12">QZX222</strain>
    </source>
</reference>
<evidence type="ECO:0000256" key="10">
    <source>
        <dbReference type="RuleBase" id="RU364125"/>
    </source>
</evidence>
<evidence type="ECO:0000256" key="6">
    <source>
        <dbReference type="ARBA" id="ARBA00022692"/>
    </source>
</evidence>
<keyword evidence="5 10" id="KW-0145">Chemotaxis</keyword>
<comment type="similarity">
    <text evidence="3 10">Belongs to the FliL family.</text>
</comment>
<dbReference type="EMBL" id="QFFF01000001">
    <property type="protein sequence ID" value="PWG02009.1"/>
    <property type="molecule type" value="Genomic_DNA"/>
</dbReference>
<comment type="caution">
    <text evidence="11">The sequence shown here is derived from an EMBL/GenBank/DDBJ whole genome shotgun (WGS) entry which is preliminary data.</text>
</comment>
<dbReference type="PANTHER" id="PTHR35091:SF2">
    <property type="entry name" value="FLAGELLAR PROTEIN FLIL"/>
    <property type="match status" value="1"/>
</dbReference>
<proteinExistence type="inferred from homology"/>
<protein>
    <recommendedName>
        <fullName evidence="10">Flagellar protein FliL</fullName>
    </recommendedName>
</protein>
<keyword evidence="6" id="KW-0812">Transmembrane</keyword>
<accession>A0A2U2J0Z6</accession>
<name>A0A2U2J0Z6_9SPHN</name>
<evidence type="ECO:0000256" key="1">
    <source>
        <dbReference type="ARBA" id="ARBA00002254"/>
    </source>
</evidence>
<evidence type="ECO:0000313" key="12">
    <source>
        <dbReference type="Proteomes" id="UP000245916"/>
    </source>
</evidence>
<evidence type="ECO:0000256" key="2">
    <source>
        <dbReference type="ARBA" id="ARBA00004162"/>
    </source>
</evidence>
<keyword evidence="7 10" id="KW-0283">Flagellar rotation</keyword>
<dbReference type="Pfam" id="PF03748">
    <property type="entry name" value="FliL"/>
    <property type="match status" value="1"/>
</dbReference>
<keyword evidence="11" id="KW-0282">Flagellum</keyword>
<dbReference type="GO" id="GO:0006935">
    <property type="term" value="P:chemotaxis"/>
    <property type="evidence" value="ECO:0007669"/>
    <property type="project" value="UniProtKB-KW"/>
</dbReference>
<dbReference type="AlphaFoldDB" id="A0A2U2J0Z6"/>
<evidence type="ECO:0000256" key="4">
    <source>
        <dbReference type="ARBA" id="ARBA00022475"/>
    </source>
</evidence>
<keyword evidence="11" id="KW-0966">Cell projection</keyword>
<organism evidence="11 12">
    <name type="scientific">Allosphingosinicella humi</name>
    <dbReference type="NCBI Taxonomy" id="2068657"/>
    <lineage>
        <taxon>Bacteria</taxon>
        <taxon>Pseudomonadati</taxon>
        <taxon>Pseudomonadota</taxon>
        <taxon>Alphaproteobacteria</taxon>
        <taxon>Sphingomonadales</taxon>
        <taxon>Sphingomonadaceae</taxon>
        <taxon>Allosphingosinicella</taxon>
    </lineage>
</organism>
<evidence type="ECO:0000313" key="11">
    <source>
        <dbReference type="EMBL" id="PWG02009.1"/>
    </source>
</evidence>
<comment type="subcellular location">
    <subcellularLocation>
        <location evidence="10">Cell inner membrane</location>
    </subcellularLocation>
    <subcellularLocation>
        <location evidence="2">Cell membrane</location>
        <topology evidence="2">Single-pass membrane protein</topology>
    </subcellularLocation>
</comment>
<evidence type="ECO:0000256" key="8">
    <source>
        <dbReference type="ARBA" id="ARBA00022989"/>
    </source>
</evidence>
<dbReference type="GO" id="GO:0071978">
    <property type="term" value="P:bacterial-type flagellum-dependent swarming motility"/>
    <property type="evidence" value="ECO:0007669"/>
    <property type="project" value="TreeGrafter"/>
</dbReference>
<keyword evidence="11" id="KW-0969">Cilium</keyword>
<keyword evidence="4" id="KW-1003">Cell membrane</keyword>
<dbReference type="PANTHER" id="PTHR35091">
    <property type="entry name" value="FLAGELLAR PROTEIN FLIL"/>
    <property type="match status" value="1"/>
</dbReference>
<comment type="function">
    <text evidence="1 10">Controls the rotational direction of flagella during chemotaxis.</text>
</comment>
<keyword evidence="10" id="KW-0997">Cell inner membrane</keyword>
<evidence type="ECO:0000256" key="9">
    <source>
        <dbReference type="ARBA" id="ARBA00023136"/>
    </source>
</evidence>
<gene>
    <name evidence="11" type="ORF">DF286_03350</name>
</gene>
<dbReference type="InterPro" id="IPR005503">
    <property type="entry name" value="FliL"/>
</dbReference>
<dbReference type="OrthoDB" id="7058946at2"/>
<evidence type="ECO:0000256" key="5">
    <source>
        <dbReference type="ARBA" id="ARBA00022500"/>
    </source>
</evidence>
<dbReference type="GO" id="GO:0009425">
    <property type="term" value="C:bacterial-type flagellum basal body"/>
    <property type="evidence" value="ECO:0007669"/>
    <property type="project" value="InterPro"/>
</dbReference>
<evidence type="ECO:0000256" key="3">
    <source>
        <dbReference type="ARBA" id="ARBA00008281"/>
    </source>
</evidence>
<keyword evidence="9 10" id="KW-0472">Membrane</keyword>
<keyword evidence="8" id="KW-1133">Transmembrane helix</keyword>
<dbReference type="RefSeq" id="WP_109270149.1">
    <property type="nucleotide sequence ID" value="NZ_QFFF01000001.1"/>
</dbReference>
<evidence type="ECO:0000256" key="7">
    <source>
        <dbReference type="ARBA" id="ARBA00022779"/>
    </source>
</evidence>